<dbReference type="PRINTS" id="PR01006">
    <property type="entry name" value="FLGHOOKFLIE"/>
</dbReference>
<evidence type="ECO:0000256" key="4">
    <source>
        <dbReference type="ARBA" id="ARBA00023143"/>
    </source>
</evidence>
<reference evidence="6" key="1">
    <citation type="submission" date="2023-02" db="EMBL/GenBank/DDBJ databases">
        <title>Tahibacter soli sp. nov. isolated from soil.</title>
        <authorList>
            <person name="Baek J.H."/>
            <person name="Lee J.K."/>
            <person name="Choi D.G."/>
            <person name="Jeon C.O."/>
        </authorList>
    </citation>
    <scope>NUCLEOTIDE SEQUENCE</scope>
    <source>
        <strain evidence="6">BL</strain>
    </source>
</reference>
<dbReference type="PANTHER" id="PTHR34653:SF1">
    <property type="entry name" value="FLAGELLAR HOOK-BASAL BODY COMPLEX PROTEIN FLIE"/>
    <property type="match status" value="1"/>
</dbReference>
<dbReference type="NCBIfam" id="TIGR00205">
    <property type="entry name" value="fliE"/>
    <property type="match status" value="1"/>
</dbReference>
<dbReference type="InterPro" id="IPR001624">
    <property type="entry name" value="FliE"/>
</dbReference>
<proteinExistence type="inferred from homology"/>
<dbReference type="GO" id="GO:0003774">
    <property type="term" value="F:cytoskeletal motor activity"/>
    <property type="evidence" value="ECO:0007669"/>
    <property type="project" value="InterPro"/>
</dbReference>
<dbReference type="PANTHER" id="PTHR34653">
    <property type="match status" value="1"/>
</dbReference>
<comment type="similarity">
    <text evidence="2 5">Belongs to the FliE family.</text>
</comment>
<evidence type="ECO:0000313" key="6">
    <source>
        <dbReference type="EMBL" id="MDC8012862.1"/>
    </source>
</evidence>
<keyword evidence="6" id="KW-0966">Cell projection</keyword>
<keyword evidence="6" id="KW-0969">Cilium</keyword>
<comment type="subcellular location">
    <subcellularLocation>
        <location evidence="1 5">Bacterial flagellum basal body</location>
    </subcellularLocation>
</comment>
<comment type="caution">
    <text evidence="6">The sequence shown here is derived from an EMBL/GenBank/DDBJ whole genome shotgun (WGS) entry which is preliminary data.</text>
</comment>
<dbReference type="HAMAP" id="MF_00724">
    <property type="entry name" value="FliE"/>
    <property type="match status" value="1"/>
</dbReference>
<dbReference type="GO" id="GO:0005198">
    <property type="term" value="F:structural molecule activity"/>
    <property type="evidence" value="ECO:0007669"/>
    <property type="project" value="UniProtKB-UniRule"/>
</dbReference>
<sequence>MSDIGINAILAQIRALKGDAAGGVGTAAQTGAAPAGGTSFADTLARAATRVSDAQHQASDLARSFELGDRNVSLARVMIAQQEAQVGFKAAIEVRNRLVRAYQDVMNMPL</sequence>
<organism evidence="6 7">
    <name type="scientific">Tahibacter soli</name>
    <dbReference type="NCBI Taxonomy" id="2983605"/>
    <lineage>
        <taxon>Bacteria</taxon>
        <taxon>Pseudomonadati</taxon>
        <taxon>Pseudomonadota</taxon>
        <taxon>Gammaproteobacteria</taxon>
        <taxon>Lysobacterales</taxon>
        <taxon>Rhodanobacteraceae</taxon>
        <taxon>Tahibacter</taxon>
    </lineage>
</organism>
<dbReference type="Pfam" id="PF02049">
    <property type="entry name" value="FliE"/>
    <property type="match status" value="1"/>
</dbReference>
<protein>
    <recommendedName>
        <fullName evidence="3 5">Flagellar hook-basal body complex protein FliE</fullName>
    </recommendedName>
</protein>
<dbReference type="GO" id="GO:0009425">
    <property type="term" value="C:bacterial-type flagellum basal body"/>
    <property type="evidence" value="ECO:0007669"/>
    <property type="project" value="UniProtKB-SubCell"/>
</dbReference>
<evidence type="ECO:0000256" key="3">
    <source>
        <dbReference type="ARBA" id="ARBA00018024"/>
    </source>
</evidence>
<evidence type="ECO:0000256" key="1">
    <source>
        <dbReference type="ARBA" id="ARBA00004117"/>
    </source>
</evidence>
<gene>
    <name evidence="5 6" type="primary">fliE</name>
    <name evidence="6" type="ORF">OD750_009925</name>
</gene>
<dbReference type="RefSeq" id="WP_263545280.1">
    <property type="nucleotide sequence ID" value="NZ_JAOVZO020000014.1"/>
</dbReference>
<evidence type="ECO:0000313" key="7">
    <source>
        <dbReference type="Proteomes" id="UP001139971"/>
    </source>
</evidence>
<name>A0A9X3YIG5_9GAMM</name>
<dbReference type="Proteomes" id="UP001139971">
    <property type="component" value="Unassembled WGS sequence"/>
</dbReference>
<accession>A0A9X3YIG5</accession>
<keyword evidence="7" id="KW-1185">Reference proteome</keyword>
<dbReference type="EMBL" id="JAOVZO020000014">
    <property type="protein sequence ID" value="MDC8012862.1"/>
    <property type="molecule type" value="Genomic_DNA"/>
</dbReference>
<evidence type="ECO:0000256" key="2">
    <source>
        <dbReference type="ARBA" id="ARBA00009272"/>
    </source>
</evidence>
<dbReference type="GO" id="GO:0071973">
    <property type="term" value="P:bacterial-type flagellum-dependent cell motility"/>
    <property type="evidence" value="ECO:0007669"/>
    <property type="project" value="InterPro"/>
</dbReference>
<keyword evidence="4 5" id="KW-0975">Bacterial flagellum</keyword>
<evidence type="ECO:0000256" key="5">
    <source>
        <dbReference type="HAMAP-Rule" id="MF_00724"/>
    </source>
</evidence>
<keyword evidence="6" id="KW-0282">Flagellum</keyword>
<dbReference type="AlphaFoldDB" id="A0A9X3YIG5"/>